<organism evidence="2 3">
    <name type="scientific">Crucibulum laeve</name>
    <dbReference type="NCBI Taxonomy" id="68775"/>
    <lineage>
        <taxon>Eukaryota</taxon>
        <taxon>Fungi</taxon>
        <taxon>Dikarya</taxon>
        <taxon>Basidiomycota</taxon>
        <taxon>Agaricomycotina</taxon>
        <taxon>Agaricomycetes</taxon>
        <taxon>Agaricomycetidae</taxon>
        <taxon>Agaricales</taxon>
        <taxon>Agaricineae</taxon>
        <taxon>Nidulariaceae</taxon>
        <taxon>Crucibulum</taxon>
    </lineage>
</organism>
<name>A0A5C3LIM2_9AGAR</name>
<dbReference type="AlphaFoldDB" id="A0A5C3LIM2"/>
<feature type="compositionally biased region" description="Low complexity" evidence="1">
    <location>
        <begin position="15"/>
        <end position="24"/>
    </location>
</feature>
<feature type="region of interest" description="Disordered" evidence="1">
    <location>
        <begin position="1"/>
        <end position="30"/>
    </location>
</feature>
<keyword evidence="3" id="KW-1185">Reference proteome</keyword>
<dbReference type="Proteomes" id="UP000308652">
    <property type="component" value="Unassembled WGS sequence"/>
</dbReference>
<sequence length="77" mass="8466">MVTPHKVADGKCPRSNSSISPSASHHAKSGQQPNYVCIDKACLLLCTAVQHGAWDVWGQTTHFIVDSYHYINHCTTD</sequence>
<dbReference type="EMBL" id="ML213671">
    <property type="protein sequence ID" value="TFK32532.1"/>
    <property type="molecule type" value="Genomic_DNA"/>
</dbReference>
<protein>
    <submittedName>
        <fullName evidence="2">Uncharacterized protein</fullName>
    </submittedName>
</protein>
<dbReference type="OrthoDB" id="2527272at2759"/>
<feature type="compositionally biased region" description="Basic and acidic residues" evidence="1">
    <location>
        <begin position="1"/>
        <end position="12"/>
    </location>
</feature>
<proteinExistence type="predicted"/>
<gene>
    <name evidence="2" type="ORF">BDQ12DRAFT_616898</name>
</gene>
<reference evidence="2 3" key="1">
    <citation type="journal article" date="2019" name="Nat. Ecol. Evol.">
        <title>Megaphylogeny resolves global patterns of mushroom evolution.</title>
        <authorList>
            <person name="Varga T."/>
            <person name="Krizsan K."/>
            <person name="Foldi C."/>
            <person name="Dima B."/>
            <person name="Sanchez-Garcia M."/>
            <person name="Sanchez-Ramirez S."/>
            <person name="Szollosi G.J."/>
            <person name="Szarkandi J.G."/>
            <person name="Papp V."/>
            <person name="Albert L."/>
            <person name="Andreopoulos W."/>
            <person name="Angelini C."/>
            <person name="Antonin V."/>
            <person name="Barry K.W."/>
            <person name="Bougher N.L."/>
            <person name="Buchanan P."/>
            <person name="Buyck B."/>
            <person name="Bense V."/>
            <person name="Catcheside P."/>
            <person name="Chovatia M."/>
            <person name="Cooper J."/>
            <person name="Damon W."/>
            <person name="Desjardin D."/>
            <person name="Finy P."/>
            <person name="Geml J."/>
            <person name="Haridas S."/>
            <person name="Hughes K."/>
            <person name="Justo A."/>
            <person name="Karasinski D."/>
            <person name="Kautmanova I."/>
            <person name="Kiss B."/>
            <person name="Kocsube S."/>
            <person name="Kotiranta H."/>
            <person name="LaButti K.M."/>
            <person name="Lechner B.E."/>
            <person name="Liimatainen K."/>
            <person name="Lipzen A."/>
            <person name="Lukacs Z."/>
            <person name="Mihaltcheva S."/>
            <person name="Morgado L.N."/>
            <person name="Niskanen T."/>
            <person name="Noordeloos M.E."/>
            <person name="Ohm R.A."/>
            <person name="Ortiz-Santana B."/>
            <person name="Ovrebo C."/>
            <person name="Racz N."/>
            <person name="Riley R."/>
            <person name="Savchenko A."/>
            <person name="Shiryaev A."/>
            <person name="Soop K."/>
            <person name="Spirin V."/>
            <person name="Szebenyi C."/>
            <person name="Tomsovsky M."/>
            <person name="Tulloss R.E."/>
            <person name="Uehling J."/>
            <person name="Grigoriev I.V."/>
            <person name="Vagvolgyi C."/>
            <person name="Papp T."/>
            <person name="Martin F.M."/>
            <person name="Miettinen O."/>
            <person name="Hibbett D.S."/>
            <person name="Nagy L.G."/>
        </authorList>
    </citation>
    <scope>NUCLEOTIDE SEQUENCE [LARGE SCALE GENOMIC DNA]</scope>
    <source>
        <strain evidence="2 3">CBS 166.37</strain>
    </source>
</reference>
<evidence type="ECO:0000256" key="1">
    <source>
        <dbReference type="SAM" id="MobiDB-lite"/>
    </source>
</evidence>
<evidence type="ECO:0000313" key="2">
    <source>
        <dbReference type="EMBL" id="TFK32532.1"/>
    </source>
</evidence>
<accession>A0A5C3LIM2</accession>
<evidence type="ECO:0000313" key="3">
    <source>
        <dbReference type="Proteomes" id="UP000308652"/>
    </source>
</evidence>